<feature type="transmembrane region" description="Helical" evidence="6">
    <location>
        <begin position="138"/>
        <end position="157"/>
    </location>
</feature>
<feature type="transmembrane region" description="Helical" evidence="6">
    <location>
        <begin position="25"/>
        <end position="50"/>
    </location>
</feature>
<accession>A0ABP9M648</accession>
<dbReference type="EMBL" id="BAABKD010000011">
    <property type="protein sequence ID" value="GAA5091781.1"/>
    <property type="molecule type" value="Genomic_DNA"/>
</dbReference>
<evidence type="ECO:0000256" key="3">
    <source>
        <dbReference type="ARBA" id="ARBA00022692"/>
    </source>
</evidence>
<gene>
    <name evidence="8" type="ORF">GCM10023337_18030</name>
</gene>
<feature type="transmembrane region" description="Helical" evidence="6">
    <location>
        <begin position="252"/>
        <end position="269"/>
    </location>
</feature>
<feature type="transmembrane region" description="Helical" evidence="6">
    <location>
        <begin position="385"/>
        <end position="405"/>
    </location>
</feature>
<evidence type="ECO:0000256" key="1">
    <source>
        <dbReference type="ARBA" id="ARBA00004141"/>
    </source>
</evidence>
<dbReference type="InterPro" id="IPR003474">
    <property type="entry name" value="Glcn_transporter"/>
</dbReference>
<keyword evidence="4 6" id="KW-1133">Transmembrane helix</keyword>
<evidence type="ECO:0000256" key="2">
    <source>
        <dbReference type="ARBA" id="ARBA00022448"/>
    </source>
</evidence>
<organism evidence="8 9">
    <name type="scientific">Paenalcaligenes hermetiae</name>
    <dbReference type="NCBI Taxonomy" id="1157987"/>
    <lineage>
        <taxon>Bacteria</taxon>
        <taxon>Pseudomonadati</taxon>
        <taxon>Pseudomonadota</taxon>
        <taxon>Betaproteobacteria</taxon>
        <taxon>Burkholderiales</taxon>
        <taxon>Alcaligenaceae</taxon>
        <taxon>Paenalcaligenes</taxon>
    </lineage>
</organism>
<evidence type="ECO:0000313" key="9">
    <source>
        <dbReference type="Proteomes" id="UP001500227"/>
    </source>
</evidence>
<evidence type="ECO:0000256" key="5">
    <source>
        <dbReference type="ARBA" id="ARBA00023136"/>
    </source>
</evidence>
<comment type="caution">
    <text evidence="8">The sequence shown here is derived from an EMBL/GenBank/DDBJ whole genome shotgun (WGS) entry which is preliminary data.</text>
</comment>
<proteinExistence type="predicted"/>
<evidence type="ECO:0000259" key="7">
    <source>
        <dbReference type="Pfam" id="PF03600"/>
    </source>
</evidence>
<feature type="transmembrane region" description="Helical" evidence="6">
    <location>
        <begin position="230"/>
        <end position="246"/>
    </location>
</feature>
<evidence type="ECO:0000313" key="8">
    <source>
        <dbReference type="EMBL" id="GAA5091781.1"/>
    </source>
</evidence>
<keyword evidence="9" id="KW-1185">Reference proteome</keyword>
<dbReference type="PANTHER" id="PTHR30354:SF26">
    <property type="entry name" value="TRANSPORTER, PUTATIVE-RELATED"/>
    <property type="match status" value="1"/>
</dbReference>
<sequence>MLALLGLLTIVILLASIMTNRLSALVALIIVPIVAALLGGFGTETGAFIVSGIKSIAPMASMFIFAILFFGILNDAGTLEPIIRRILRLVGNHPARITLGTAVLATLAHLDGSGASTFLVVVPAMLPLFERLQLDKRVLACVVAMSAGVANMLPWGGPTLRAISSLDSSITELYTPMLPVQIAGLLFVYVTAWWLGKKEEGRLQRAGVSLGMGTTEAQESASRSDLHRPHLFWVNITLVVVVLYAMIANWAPPVVCFMVGTVLALLLNYPKAQAQRERIDAHAKAALMMASVLFAAGVFIGIMKESKMLSEMALFAAAHVPADQAQYLPLVTAIFSMPLSLLFDPDSFYFGVLPVMAEAGQLLGVDPISMGQAAIMGQMTTGFPISPLTPATFLLVGLCGIELGAHQRFSFLYLWAASLVMTFVAILVGVIPI</sequence>
<dbReference type="Pfam" id="PF03600">
    <property type="entry name" value="CitMHS"/>
    <property type="match status" value="1"/>
</dbReference>
<dbReference type="PANTHER" id="PTHR30354">
    <property type="entry name" value="GNT FAMILY GLUCONATE TRANSPORTER"/>
    <property type="match status" value="1"/>
</dbReference>
<dbReference type="InterPro" id="IPR014738">
    <property type="entry name" value="Citrate_transporter"/>
</dbReference>
<comment type="subcellular location">
    <subcellularLocation>
        <location evidence="1">Membrane</location>
        <topology evidence="1">Multi-pass membrane protein</topology>
    </subcellularLocation>
</comment>
<feature type="domain" description="Citrate transporter-like" evidence="7">
    <location>
        <begin position="17"/>
        <end position="373"/>
    </location>
</feature>
<name>A0ABP9M648_9BURK</name>
<dbReference type="InterPro" id="IPR004680">
    <property type="entry name" value="Cit_transptr-like_dom"/>
</dbReference>
<dbReference type="Proteomes" id="UP001500227">
    <property type="component" value="Unassembled WGS sequence"/>
</dbReference>
<keyword evidence="3 6" id="KW-0812">Transmembrane</keyword>
<dbReference type="NCBIfam" id="TIGR00784">
    <property type="entry name" value="citMHS"/>
    <property type="match status" value="1"/>
</dbReference>
<keyword evidence="5 6" id="KW-0472">Membrane</keyword>
<dbReference type="RefSeq" id="WP_345371247.1">
    <property type="nucleotide sequence ID" value="NZ_BAABKD010000011.1"/>
</dbReference>
<feature type="transmembrane region" description="Helical" evidence="6">
    <location>
        <begin position="281"/>
        <end position="302"/>
    </location>
</feature>
<feature type="transmembrane region" description="Helical" evidence="6">
    <location>
        <begin position="177"/>
        <end position="195"/>
    </location>
</feature>
<feature type="transmembrane region" description="Helical" evidence="6">
    <location>
        <begin position="103"/>
        <end position="126"/>
    </location>
</feature>
<keyword evidence="2" id="KW-0813">Transport</keyword>
<feature type="transmembrane region" description="Helical" evidence="6">
    <location>
        <begin position="411"/>
        <end position="431"/>
    </location>
</feature>
<protein>
    <submittedName>
        <fullName evidence="8">Citrate:proton symporter</fullName>
    </submittedName>
</protein>
<evidence type="ECO:0000256" key="6">
    <source>
        <dbReference type="SAM" id="Phobius"/>
    </source>
</evidence>
<reference evidence="9" key="1">
    <citation type="journal article" date="2019" name="Int. J. Syst. Evol. Microbiol.">
        <title>The Global Catalogue of Microorganisms (GCM) 10K type strain sequencing project: providing services to taxonomists for standard genome sequencing and annotation.</title>
        <authorList>
            <consortium name="The Broad Institute Genomics Platform"/>
            <consortium name="The Broad Institute Genome Sequencing Center for Infectious Disease"/>
            <person name="Wu L."/>
            <person name="Ma J."/>
        </authorList>
    </citation>
    <scope>NUCLEOTIDE SEQUENCE [LARGE SCALE GENOMIC DNA]</scope>
    <source>
        <strain evidence="9">JCM 18423</strain>
    </source>
</reference>
<evidence type="ECO:0000256" key="4">
    <source>
        <dbReference type="ARBA" id="ARBA00022989"/>
    </source>
</evidence>